<keyword evidence="1" id="KW-0812">Transmembrane</keyword>
<keyword evidence="3" id="KW-1185">Reference proteome</keyword>
<comment type="caution">
    <text evidence="2">The sequence shown here is derived from an EMBL/GenBank/DDBJ whole genome shotgun (WGS) entry which is preliminary data.</text>
</comment>
<evidence type="ECO:0000313" key="3">
    <source>
        <dbReference type="Proteomes" id="UP001597343"/>
    </source>
</evidence>
<organism evidence="2 3">
    <name type="scientific">Tumebacillus lipolyticus</name>
    <dbReference type="NCBI Taxonomy" id="1280370"/>
    <lineage>
        <taxon>Bacteria</taxon>
        <taxon>Bacillati</taxon>
        <taxon>Bacillota</taxon>
        <taxon>Bacilli</taxon>
        <taxon>Bacillales</taxon>
        <taxon>Alicyclobacillaceae</taxon>
        <taxon>Tumebacillus</taxon>
    </lineage>
</organism>
<gene>
    <name evidence="2" type="ORF">ACFSOY_13560</name>
</gene>
<keyword evidence="1" id="KW-0472">Membrane</keyword>
<name>A0ABW5A097_9BACL</name>
<evidence type="ECO:0000313" key="2">
    <source>
        <dbReference type="EMBL" id="MFD2171014.1"/>
    </source>
</evidence>
<evidence type="ECO:0000256" key="1">
    <source>
        <dbReference type="SAM" id="Phobius"/>
    </source>
</evidence>
<proteinExistence type="predicted"/>
<accession>A0ABW5A097</accession>
<dbReference type="EMBL" id="JBHUIO010000008">
    <property type="protein sequence ID" value="MFD2171014.1"/>
    <property type="molecule type" value="Genomic_DNA"/>
</dbReference>
<keyword evidence="1" id="KW-1133">Transmembrane helix</keyword>
<dbReference type="Proteomes" id="UP001597343">
    <property type="component" value="Unassembled WGS sequence"/>
</dbReference>
<protein>
    <recommendedName>
        <fullName evidence="4">DUF4367 domain-containing protein</fullName>
    </recommendedName>
</protein>
<reference evidence="3" key="1">
    <citation type="journal article" date="2019" name="Int. J. Syst. Evol. Microbiol.">
        <title>The Global Catalogue of Microorganisms (GCM) 10K type strain sequencing project: providing services to taxonomists for standard genome sequencing and annotation.</title>
        <authorList>
            <consortium name="The Broad Institute Genomics Platform"/>
            <consortium name="The Broad Institute Genome Sequencing Center for Infectious Disease"/>
            <person name="Wu L."/>
            <person name="Ma J."/>
        </authorList>
    </citation>
    <scope>NUCLEOTIDE SEQUENCE [LARGE SCALE GENOMIC DNA]</scope>
    <source>
        <strain evidence="3">CGMCC 1.13574</strain>
    </source>
</reference>
<dbReference type="RefSeq" id="WP_386047472.1">
    <property type="nucleotide sequence ID" value="NZ_JBHUIO010000008.1"/>
</dbReference>
<sequence>MKERDLIKRSINRNMPNIDEVRNSCIAQNAGISNSKSNTRGGLGKKRHVSAVVFVVAILVAAAVLSNVLPSASTYLSDGKPVGIDDTIDRTNKDVPPSDRMESVYFNQMTDEPMSDSKLYFDPEKTYEEMLTLEQVWKYLGRDIRPKHLPNGMNAATAQSDEPHYRMIYHNDGSVAWDQFHFIYSESFEGYDPLHKTLRITVSKTTVQSDVLYVWSEDMNESKINGTEMKIGARKMSFGPYTDHQPAGYYDLFIAEFGFRGVDYQVVGENLSKEEFIDTLSSMVE</sequence>
<feature type="transmembrane region" description="Helical" evidence="1">
    <location>
        <begin position="49"/>
        <end position="69"/>
    </location>
</feature>
<evidence type="ECO:0008006" key="4">
    <source>
        <dbReference type="Google" id="ProtNLM"/>
    </source>
</evidence>